<keyword evidence="2" id="KW-1185">Reference proteome</keyword>
<name>I3ZVE7_THECF</name>
<proteinExistence type="predicted"/>
<dbReference type="Proteomes" id="UP000006064">
    <property type="component" value="Chromosome"/>
</dbReference>
<evidence type="ECO:0008006" key="3">
    <source>
        <dbReference type="Google" id="ProtNLM"/>
    </source>
</evidence>
<dbReference type="KEGG" id="thm:CL1_1482"/>
<dbReference type="InterPro" id="IPR029056">
    <property type="entry name" value="Ribokinase-like"/>
</dbReference>
<evidence type="ECO:0000313" key="2">
    <source>
        <dbReference type="Proteomes" id="UP000006064"/>
    </source>
</evidence>
<evidence type="ECO:0000313" key="1">
    <source>
        <dbReference type="EMBL" id="AFL95681.1"/>
    </source>
</evidence>
<dbReference type="SUPFAM" id="SSF53613">
    <property type="entry name" value="Ribokinase-like"/>
    <property type="match status" value="1"/>
</dbReference>
<dbReference type="STRING" id="163003.CL1_1482"/>
<organism evidence="1 2">
    <name type="scientific">Thermococcus cleftensis (strain DSM 27260 / KACC 17922 / CL1)</name>
    <dbReference type="NCBI Taxonomy" id="163003"/>
    <lineage>
        <taxon>Archaea</taxon>
        <taxon>Methanobacteriati</taxon>
        <taxon>Methanobacteriota</taxon>
        <taxon>Thermococci</taxon>
        <taxon>Thermococcales</taxon>
        <taxon>Thermococcaceae</taxon>
        <taxon>Thermococcus</taxon>
    </lineage>
</organism>
<accession>I3ZVE7</accession>
<dbReference type="EMBL" id="CP003651">
    <property type="protein sequence ID" value="AFL95681.1"/>
    <property type="molecule type" value="Genomic_DNA"/>
</dbReference>
<gene>
    <name evidence="1" type="ORF">CL1_1482</name>
</gene>
<dbReference type="AlphaFoldDB" id="I3ZVE7"/>
<dbReference type="Gene3D" id="3.40.1190.20">
    <property type="match status" value="1"/>
</dbReference>
<dbReference type="HOGENOM" id="CLU_065902_3_1_2"/>
<reference evidence="1 2" key="1">
    <citation type="journal article" date="2012" name="J. Bacteriol.">
        <title>Complete Genome Sequence of the Hyperthermophilic Archaeon Thermococcus sp. Strain CL1, Isolated from a Paralvinella sp. Polychaete Worm Collected from a Hydrothermal Vent.</title>
        <authorList>
            <person name="Jung J.H."/>
            <person name="Holden J.F."/>
            <person name="Seo D.H."/>
            <person name="Park K.H."/>
            <person name="Shin H."/>
            <person name="Ryu S."/>
            <person name="Lee J.H."/>
            <person name="Park C.S."/>
        </authorList>
    </citation>
    <scope>NUCLEOTIDE SEQUENCE [LARGE SCALE GENOMIC DNA]</scope>
    <source>
        <strain evidence="2">DSM 27260 / KACC 17922 / CL1</strain>
    </source>
</reference>
<sequence>MRPLISKIGTDKMKCLVVGHLVKDVLVKGSGIEYRIGGGAYYSALALSRFCDVEVLTSVGEDFPGKWLEELEASGIRLHVIPSRNSTSYRLRYLDRDNRELTLLSVAERITDFPKKGYDMILLNPVAGEIPPESIELARERSSFVGADVQGFIRPPEPGRVKLKDIDGSVFRGVKVLHGEASEMTLVKGIEPGDVEVLLVSQGGDEGTAYLRGRKHVYRPVKVAVDESTGAGDVFLASFSYFYRECPFVQALKRAAAFTALFLKHRHFSFPLEEVNELAREVDVKPARQASGI</sequence>
<protein>
    <recommendedName>
        <fullName evidence="3">Carbohydrate kinase</fullName>
    </recommendedName>
</protein>